<organism evidence="2 3">
    <name type="scientific">Tianweitania sediminis</name>
    <dbReference type="NCBI Taxonomy" id="1502156"/>
    <lineage>
        <taxon>Bacteria</taxon>
        <taxon>Pseudomonadati</taxon>
        <taxon>Pseudomonadota</taxon>
        <taxon>Alphaproteobacteria</taxon>
        <taxon>Hyphomicrobiales</taxon>
        <taxon>Phyllobacteriaceae</taxon>
        <taxon>Tianweitania</taxon>
    </lineage>
</organism>
<keyword evidence="1" id="KW-1133">Transmembrane helix</keyword>
<feature type="transmembrane region" description="Helical" evidence="1">
    <location>
        <begin position="93"/>
        <end position="111"/>
    </location>
</feature>
<evidence type="ECO:0000313" key="2">
    <source>
        <dbReference type="EMBL" id="MBP0440128.1"/>
    </source>
</evidence>
<feature type="transmembrane region" description="Helical" evidence="1">
    <location>
        <begin position="27"/>
        <end position="45"/>
    </location>
</feature>
<accession>A0A8J7R3A0</accession>
<comment type="caution">
    <text evidence="2">The sequence shown here is derived from an EMBL/GenBank/DDBJ whole genome shotgun (WGS) entry which is preliminary data.</text>
</comment>
<proteinExistence type="predicted"/>
<dbReference type="Proteomes" id="UP000666240">
    <property type="component" value="Unassembled WGS sequence"/>
</dbReference>
<gene>
    <name evidence="2" type="ORF">J5Y06_15840</name>
</gene>
<keyword evidence="3" id="KW-1185">Reference proteome</keyword>
<keyword evidence="1" id="KW-0472">Membrane</keyword>
<keyword evidence="1" id="KW-0812">Transmembrane</keyword>
<sequence>MFAMQMEFWWAINQLPSLKPSFGFQEFLLLVLLTLMLFLAAALLLPSRAEDEGGGLRAYFEQDGRFALLALSAFLTLGAIINVSMFGADLNSGWAWLDLLMILVPVAAYLARSRRVYASLTGLYVPLAAVDTWVSIAT</sequence>
<dbReference type="AlphaFoldDB" id="A0A8J7R3A0"/>
<protein>
    <submittedName>
        <fullName evidence="2">Uncharacterized protein</fullName>
    </submittedName>
</protein>
<evidence type="ECO:0000313" key="3">
    <source>
        <dbReference type="Proteomes" id="UP000666240"/>
    </source>
</evidence>
<name>A0A8J7R3A0_9HYPH</name>
<reference evidence="2" key="1">
    <citation type="submission" date="2021-03" db="EMBL/GenBank/DDBJ databases">
        <title>Genome sequencing and assembly of Tianweitania sediminis.</title>
        <authorList>
            <person name="Chhetri G."/>
        </authorList>
    </citation>
    <scope>NUCLEOTIDE SEQUENCE</scope>
    <source>
        <strain evidence="2">Z8</strain>
    </source>
</reference>
<feature type="transmembrane region" description="Helical" evidence="1">
    <location>
        <begin position="66"/>
        <end position="87"/>
    </location>
</feature>
<evidence type="ECO:0000256" key="1">
    <source>
        <dbReference type="SAM" id="Phobius"/>
    </source>
</evidence>
<dbReference type="RefSeq" id="WP_209336167.1">
    <property type="nucleotide sequence ID" value="NZ_JAGIYY010000006.1"/>
</dbReference>
<dbReference type="EMBL" id="JAGIYY010000006">
    <property type="protein sequence ID" value="MBP0440128.1"/>
    <property type="molecule type" value="Genomic_DNA"/>
</dbReference>